<sequence>MRVLIIGGVAAGTKTAAKLKREDRSLDITILTKDRDISYAGCGLPYYVGGLIESREQLIVNTPEKYAALTGVQVLTGREAAALYADEKKVKVQNLDSGEMEEMAYDKLVIAVGASSIVPDMEGIHLQGVFKLRTPDDAIFMRNYLKDTEAKRAVVVGGGFIGLETAENLKEQGLDVTVLDAAPQIVPGVLDPEMASYAKRHLQKQGIRVITGVKVEALLGDSRVTAVRSSAGTFPADLAVMSVGVRPNTRWLSDSGIEMVRGTILTDGQMKTSLEDVYAVGDCVMVTNRMTGKPQWSPMGSSANLEGRMLAQVLAGEQKTYPGVLGTGVVKLPGLNCGRTGLTEAAAREAGYDVETALAVTDDKAHYYPGAASFATKLIADRKTHRLLGIQVFGPGAVDKMVDIAVTGISMGAVLEDFDAMDFAYAPPFSTAIHPFVQAVYILENKLQGTLESMTPAEYAAGAADDYRIIDVAPAPLIPGATHVQLEKVNGPLEGIGKDEKLLLVCIKGKRGYFLQNRLKAYGYTNTKVLEGATFFNDVKVKGVKATVSPEEIMRVKGLGFLRDKNTPDCFNARVITRNGKVTADEMAAITEAARKFGSGEVTMTTRLTMEIQKIPYENIEPLREFLKDAGLETGGTGSKVRPVVSCKGTTCQYGLIDTFELSEEIHQLFYKGYREVKLPHKFKIAVGGCPNNCVKPDLNDLGIIGQKVPEINLEKCRGCKKCQIVENCPIHVPQVADGKIFIDPEKCNHCGRCVGKCPFHAVDSYTSGYRIYIGGRWGKHVAQGRYLDKIFTDKQEVLAVVEKAILLFREQGNTGERFSDTIARLGFENVQEQLLSDDLLKRKEENIKAEKHLVGGATC</sequence>
<dbReference type="EMBL" id="DVOO01000011">
    <property type="protein sequence ID" value="HIV24820.1"/>
    <property type="molecule type" value="Genomic_DNA"/>
</dbReference>
<evidence type="ECO:0000256" key="7">
    <source>
        <dbReference type="ARBA" id="ARBA00023002"/>
    </source>
</evidence>
<keyword evidence="6" id="KW-0274">FAD</keyword>
<keyword evidence="10" id="KW-0676">Redox-active center</keyword>
<keyword evidence="3" id="KW-0285">Flavoprotein</keyword>
<gene>
    <name evidence="14" type="ORF">IAB71_03385</name>
</gene>
<dbReference type="SUPFAM" id="SSF54862">
    <property type="entry name" value="4Fe-4S ferredoxins"/>
    <property type="match status" value="1"/>
</dbReference>
<keyword evidence="4" id="KW-0001">2Fe-2S</keyword>
<dbReference type="PRINTS" id="PR00368">
    <property type="entry name" value="FADPNR"/>
</dbReference>
<dbReference type="InterPro" id="IPR036188">
    <property type="entry name" value="FAD/NAD-bd_sf"/>
</dbReference>
<proteinExistence type="inferred from homology"/>
<comment type="similarity">
    <text evidence="2">Belongs to the class-III pyridine nucleotide-disulfide oxidoreductase family.</text>
</comment>
<dbReference type="InterPro" id="IPR006067">
    <property type="entry name" value="NO2/SO3_Rdtase_4Fe4S_dom"/>
</dbReference>
<dbReference type="Pfam" id="PF07992">
    <property type="entry name" value="Pyr_redox_2"/>
    <property type="match status" value="1"/>
</dbReference>
<keyword evidence="8" id="KW-0408">Iron</keyword>
<dbReference type="PRINTS" id="PR00411">
    <property type="entry name" value="PNDRDTASEI"/>
</dbReference>
<evidence type="ECO:0000256" key="6">
    <source>
        <dbReference type="ARBA" id="ARBA00022827"/>
    </source>
</evidence>
<dbReference type="GO" id="GO:0046872">
    <property type="term" value="F:metal ion binding"/>
    <property type="evidence" value="ECO:0007669"/>
    <property type="project" value="UniProtKB-KW"/>
</dbReference>
<dbReference type="InterPro" id="IPR001763">
    <property type="entry name" value="Rhodanese-like_dom"/>
</dbReference>
<dbReference type="PANTHER" id="PTHR43429:SF1">
    <property type="entry name" value="NAD(P)H SULFUR OXIDOREDUCTASE (COA-DEPENDENT)"/>
    <property type="match status" value="1"/>
</dbReference>
<keyword evidence="9" id="KW-0411">Iron-sulfur</keyword>
<dbReference type="GO" id="GO:0051537">
    <property type="term" value="F:2 iron, 2 sulfur cluster binding"/>
    <property type="evidence" value="ECO:0007669"/>
    <property type="project" value="UniProtKB-KW"/>
</dbReference>
<evidence type="ECO:0000259" key="12">
    <source>
        <dbReference type="PROSITE" id="PS50206"/>
    </source>
</evidence>
<dbReference type="GO" id="GO:0020037">
    <property type="term" value="F:heme binding"/>
    <property type="evidence" value="ECO:0007669"/>
    <property type="project" value="InterPro"/>
</dbReference>
<dbReference type="Pfam" id="PF02852">
    <property type="entry name" value="Pyr_redox_dim"/>
    <property type="match status" value="1"/>
</dbReference>
<dbReference type="PROSITE" id="PS51379">
    <property type="entry name" value="4FE4S_FER_2"/>
    <property type="match status" value="2"/>
</dbReference>
<dbReference type="Pfam" id="PF03460">
    <property type="entry name" value="NIR_SIR_ferr"/>
    <property type="match status" value="1"/>
</dbReference>
<dbReference type="Pfam" id="PF01077">
    <property type="entry name" value="NIR_SIR"/>
    <property type="match status" value="1"/>
</dbReference>
<dbReference type="InterPro" id="IPR023753">
    <property type="entry name" value="FAD/NAD-binding_dom"/>
</dbReference>
<dbReference type="InterPro" id="IPR036873">
    <property type="entry name" value="Rhodanese-like_dom_sf"/>
</dbReference>
<dbReference type="PROSITE" id="PS50206">
    <property type="entry name" value="RHODANESE_3"/>
    <property type="match status" value="1"/>
</dbReference>
<dbReference type="InterPro" id="IPR017896">
    <property type="entry name" value="4Fe4S_Fe-S-bd"/>
</dbReference>
<dbReference type="InterPro" id="IPR005117">
    <property type="entry name" value="NiRdtase/SiRdtase_haem-b_fer"/>
</dbReference>
<dbReference type="PROSITE" id="PS00198">
    <property type="entry name" value="4FE4S_FER_1"/>
    <property type="match status" value="1"/>
</dbReference>
<accession>A0A9D1T9W6</accession>
<organism evidence="14 15">
    <name type="scientific">Candidatus Scatomonas pullistercoris</name>
    <dbReference type="NCBI Taxonomy" id="2840920"/>
    <lineage>
        <taxon>Bacteria</taxon>
        <taxon>Bacillati</taxon>
        <taxon>Bacillota</taxon>
        <taxon>Clostridia</taxon>
        <taxon>Lachnospirales</taxon>
        <taxon>Lachnospiraceae</taxon>
        <taxon>Lachnospiraceae incertae sedis</taxon>
        <taxon>Candidatus Scatomonas</taxon>
    </lineage>
</organism>
<evidence type="ECO:0000256" key="5">
    <source>
        <dbReference type="ARBA" id="ARBA00022723"/>
    </source>
</evidence>
<comment type="caution">
    <text evidence="14">The sequence shown here is derived from an EMBL/GenBank/DDBJ whole genome shotgun (WGS) entry which is preliminary data.</text>
</comment>
<dbReference type="AlphaFoldDB" id="A0A9D1T9W6"/>
<evidence type="ECO:0000256" key="8">
    <source>
        <dbReference type="ARBA" id="ARBA00023004"/>
    </source>
</evidence>
<evidence type="ECO:0000256" key="3">
    <source>
        <dbReference type="ARBA" id="ARBA00022630"/>
    </source>
</evidence>
<evidence type="ECO:0000256" key="9">
    <source>
        <dbReference type="ARBA" id="ARBA00023014"/>
    </source>
</evidence>
<dbReference type="InterPro" id="IPR045854">
    <property type="entry name" value="NO2/SO3_Rdtase_4Fe4S_sf"/>
</dbReference>
<evidence type="ECO:0000256" key="10">
    <source>
        <dbReference type="ARBA" id="ARBA00023284"/>
    </source>
</evidence>
<dbReference type="InterPro" id="IPR016156">
    <property type="entry name" value="FAD/NAD-linked_Rdtase_dimer_sf"/>
</dbReference>
<keyword evidence="7" id="KW-0560">Oxidoreductase</keyword>
<dbReference type="SUPFAM" id="SSF55424">
    <property type="entry name" value="FAD/NAD-linked reductases, dimerisation (C-terminal) domain"/>
    <property type="match status" value="1"/>
</dbReference>
<feature type="domain" description="4Fe-4S ferredoxin-type" evidence="13">
    <location>
        <begin position="739"/>
        <end position="769"/>
    </location>
</feature>
<dbReference type="SUPFAM" id="SSF55124">
    <property type="entry name" value="Nitrite/Sulfite reductase N-terminal domain-like"/>
    <property type="match status" value="1"/>
</dbReference>
<evidence type="ECO:0000313" key="15">
    <source>
        <dbReference type="Proteomes" id="UP000824169"/>
    </source>
</evidence>
<dbReference type="InterPro" id="IPR036136">
    <property type="entry name" value="Nit/Sulf_reduc_fer-like_dom_sf"/>
</dbReference>
<dbReference type="Gene3D" id="3.30.413.10">
    <property type="entry name" value="Sulfite Reductase Hemoprotein, domain 1"/>
    <property type="match status" value="1"/>
</dbReference>
<name>A0A9D1T9W6_9FIRM</name>
<dbReference type="CDD" id="cd00158">
    <property type="entry name" value="RHOD"/>
    <property type="match status" value="1"/>
</dbReference>
<dbReference type="SUPFAM" id="SSF52821">
    <property type="entry name" value="Rhodanese/Cell cycle control phosphatase"/>
    <property type="match status" value="1"/>
</dbReference>
<feature type="domain" description="4Fe-4S ferredoxin-type" evidence="13">
    <location>
        <begin position="708"/>
        <end position="738"/>
    </location>
</feature>
<dbReference type="Gene3D" id="3.50.50.60">
    <property type="entry name" value="FAD/NAD(P)-binding domain"/>
    <property type="match status" value="2"/>
</dbReference>
<evidence type="ECO:0000256" key="1">
    <source>
        <dbReference type="ARBA" id="ARBA00001974"/>
    </source>
</evidence>
<comment type="cofactor">
    <cofactor evidence="11">
        <name>[2Fe-2S] cluster</name>
        <dbReference type="ChEBI" id="CHEBI:190135"/>
    </cofactor>
</comment>
<dbReference type="InterPro" id="IPR004099">
    <property type="entry name" value="Pyr_nucl-diS_OxRdtase_dimer"/>
</dbReference>
<reference evidence="14" key="2">
    <citation type="journal article" date="2021" name="PeerJ">
        <title>Extensive microbial diversity within the chicken gut microbiome revealed by metagenomics and culture.</title>
        <authorList>
            <person name="Gilroy R."/>
            <person name="Ravi A."/>
            <person name="Getino M."/>
            <person name="Pursley I."/>
            <person name="Horton D.L."/>
            <person name="Alikhan N.F."/>
            <person name="Baker D."/>
            <person name="Gharbi K."/>
            <person name="Hall N."/>
            <person name="Watson M."/>
            <person name="Adriaenssens E.M."/>
            <person name="Foster-Nyarko E."/>
            <person name="Jarju S."/>
            <person name="Secka A."/>
            <person name="Antonio M."/>
            <person name="Oren A."/>
            <person name="Chaudhuri R.R."/>
            <person name="La Ragione R."/>
            <person name="Hildebrand F."/>
            <person name="Pallen M.J."/>
        </authorList>
    </citation>
    <scope>NUCLEOTIDE SEQUENCE</scope>
    <source>
        <strain evidence="14">CHK188-20938</strain>
    </source>
</reference>
<evidence type="ECO:0000256" key="4">
    <source>
        <dbReference type="ARBA" id="ARBA00022714"/>
    </source>
</evidence>
<evidence type="ECO:0000259" key="13">
    <source>
        <dbReference type="PROSITE" id="PS51379"/>
    </source>
</evidence>
<dbReference type="Gene3D" id="3.40.250.10">
    <property type="entry name" value="Rhodanese-like domain"/>
    <property type="match status" value="1"/>
</dbReference>
<dbReference type="InterPro" id="IPR050260">
    <property type="entry name" value="FAD-bd_OxRdtase"/>
</dbReference>
<dbReference type="GO" id="GO:0016491">
    <property type="term" value="F:oxidoreductase activity"/>
    <property type="evidence" value="ECO:0007669"/>
    <property type="project" value="UniProtKB-KW"/>
</dbReference>
<dbReference type="Pfam" id="PF00037">
    <property type="entry name" value="Fer4"/>
    <property type="match status" value="1"/>
</dbReference>
<dbReference type="SUPFAM" id="SSF56014">
    <property type="entry name" value="Nitrite and sulphite reductase 4Fe-4S domain-like"/>
    <property type="match status" value="1"/>
</dbReference>
<evidence type="ECO:0000256" key="2">
    <source>
        <dbReference type="ARBA" id="ARBA00009130"/>
    </source>
</evidence>
<dbReference type="Gene3D" id="3.30.70.20">
    <property type="match status" value="1"/>
</dbReference>
<dbReference type="PANTHER" id="PTHR43429">
    <property type="entry name" value="PYRIDINE NUCLEOTIDE-DISULFIDE OXIDOREDUCTASE DOMAIN-CONTAINING"/>
    <property type="match status" value="1"/>
</dbReference>
<comment type="cofactor">
    <cofactor evidence="1">
        <name>FAD</name>
        <dbReference type="ChEBI" id="CHEBI:57692"/>
    </cofactor>
</comment>
<evidence type="ECO:0000256" key="11">
    <source>
        <dbReference type="ARBA" id="ARBA00034078"/>
    </source>
</evidence>
<protein>
    <submittedName>
        <fullName evidence="14">FAD-dependent oxidoreductase</fullName>
    </submittedName>
</protein>
<dbReference type="InterPro" id="IPR017900">
    <property type="entry name" value="4Fe4S_Fe_S_CS"/>
</dbReference>
<keyword evidence="5" id="KW-0479">Metal-binding</keyword>
<dbReference type="Proteomes" id="UP000824169">
    <property type="component" value="Unassembled WGS sequence"/>
</dbReference>
<evidence type="ECO:0000313" key="14">
    <source>
        <dbReference type="EMBL" id="HIV24820.1"/>
    </source>
</evidence>
<dbReference type="SUPFAM" id="SSF51905">
    <property type="entry name" value="FAD/NAD(P)-binding domain"/>
    <property type="match status" value="2"/>
</dbReference>
<feature type="domain" description="Rhodanese" evidence="12">
    <location>
        <begin position="463"/>
        <end position="540"/>
    </location>
</feature>
<reference evidence="14" key="1">
    <citation type="submission" date="2020-10" db="EMBL/GenBank/DDBJ databases">
        <authorList>
            <person name="Gilroy R."/>
        </authorList>
    </citation>
    <scope>NUCLEOTIDE SEQUENCE</scope>
    <source>
        <strain evidence="14">CHK188-20938</strain>
    </source>
</reference>